<protein>
    <submittedName>
        <fullName evidence="1">Unplaced genomic scaffold scaffold_1626, whole genome shotgun sequence</fullName>
    </submittedName>
</protein>
<reference evidence="2" key="2">
    <citation type="submission" date="2015-01" db="EMBL/GenBank/DDBJ databases">
        <title>Evolutionary Origins and Diversification of the Mycorrhizal Mutualists.</title>
        <authorList>
            <consortium name="DOE Joint Genome Institute"/>
            <consortium name="Mycorrhizal Genomics Consortium"/>
            <person name="Kohler A."/>
            <person name="Kuo A."/>
            <person name="Nagy L.G."/>
            <person name="Floudas D."/>
            <person name="Copeland A."/>
            <person name="Barry K.W."/>
            <person name="Cichocki N."/>
            <person name="Veneault-Fourrey C."/>
            <person name="LaButti K."/>
            <person name="Lindquist E.A."/>
            <person name="Lipzen A."/>
            <person name="Lundell T."/>
            <person name="Morin E."/>
            <person name="Murat C."/>
            <person name="Riley R."/>
            <person name="Ohm R."/>
            <person name="Sun H."/>
            <person name="Tunlid A."/>
            <person name="Henrissat B."/>
            <person name="Grigoriev I.V."/>
            <person name="Hibbett D.S."/>
            <person name="Martin F."/>
        </authorList>
    </citation>
    <scope>NUCLEOTIDE SEQUENCE [LARGE SCALE GENOMIC DNA]</scope>
    <source>
        <strain evidence="2">Ve08.2h10</strain>
    </source>
</reference>
<dbReference type="AlphaFoldDB" id="A0A0D0D5F5"/>
<name>A0A0D0D5F5_9AGAM</name>
<keyword evidence="2" id="KW-1185">Reference proteome</keyword>
<evidence type="ECO:0000313" key="1">
    <source>
        <dbReference type="EMBL" id="KIK78861.1"/>
    </source>
</evidence>
<sequence length="54" mass="6216">MAHSNVTIATPTMLCAKLDTFKIELSLPDARYQKNKKKIKISVDGKVEWTHKWT</sequence>
<accession>A0A0D0D5F5</accession>
<evidence type="ECO:0000313" key="2">
    <source>
        <dbReference type="Proteomes" id="UP000054538"/>
    </source>
</evidence>
<proteinExistence type="predicted"/>
<reference evidence="1 2" key="1">
    <citation type="submission" date="2014-04" db="EMBL/GenBank/DDBJ databases">
        <authorList>
            <consortium name="DOE Joint Genome Institute"/>
            <person name="Kuo A."/>
            <person name="Kohler A."/>
            <person name="Jargeat P."/>
            <person name="Nagy L.G."/>
            <person name="Floudas D."/>
            <person name="Copeland A."/>
            <person name="Barry K.W."/>
            <person name="Cichocki N."/>
            <person name="Veneault-Fourrey C."/>
            <person name="LaButti K."/>
            <person name="Lindquist E.A."/>
            <person name="Lipzen A."/>
            <person name="Lundell T."/>
            <person name="Morin E."/>
            <person name="Murat C."/>
            <person name="Sun H."/>
            <person name="Tunlid A."/>
            <person name="Henrissat B."/>
            <person name="Grigoriev I.V."/>
            <person name="Hibbett D.S."/>
            <person name="Martin F."/>
            <person name="Nordberg H.P."/>
            <person name="Cantor M.N."/>
            <person name="Hua S.X."/>
        </authorList>
    </citation>
    <scope>NUCLEOTIDE SEQUENCE [LARGE SCALE GENOMIC DNA]</scope>
    <source>
        <strain evidence="1 2">Ve08.2h10</strain>
    </source>
</reference>
<organism evidence="1 2">
    <name type="scientific">Paxillus rubicundulus Ve08.2h10</name>
    <dbReference type="NCBI Taxonomy" id="930991"/>
    <lineage>
        <taxon>Eukaryota</taxon>
        <taxon>Fungi</taxon>
        <taxon>Dikarya</taxon>
        <taxon>Basidiomycota</taxon>
        <taxon>Agaricomycotina</taxon>
        <taxon>Agaricomycetes</taxon>
        <taxon>Agaricomycetidae</taxon>
        <taxon>Boletales</taxon>
        <taxon>Paxilineae</taxon>
        <taxon>Paxillaceae</taxon>
        <taxon>Paxillus</taxon>
    </lineage>
</organism>
<dbReference type="EMBL" id="KN826448">
    <property type="protein sequence ID" value="KIK78861.1"/>
    <property type="molecule type" value="Genomic_DNA"/>
</dbReference>
<dbReference type="InParanoid" id="A0A0D0D5F5"/>
<dbReference type="HOGENOM" id="CLU_199234_0_0_1"/>
<feature type="non-terminal residue" evidence="1">
    <location>
        <position position="54"/>
    </location>
</feature>
<dbReference type="OrthoDB" id="10424632at2759"/>
<dbReference type="Proteomes" id="UP000054538">
    <property type="component" value="Unassembled WGS sequence"/>
</dbReference>
<gene>
    <name evidence="1" type="ORF">PAXRUDRAFT_82127</name>
</gene>